<evidence type="ECO:0000313" key="2">
    <source>
        <dbReference type="EMBL" id="CEO56904.1"/>
    </source>
</evidence>
<name>A0A0B7KID5_BIOOC</name>
<proteinExistence type="predicted"/>
<feature type="domain" description="Protein kinase" evidence="1">
    <location>
        <begin position="149"/>
        <end position="460"/>
    </location>
</feature>
<dbReference type="GO" id="GO:0005524">
    <property type="term" value="F:ATP binding"/>
    <property type="evidence" value="ECO:0007669"/>
    <property type="project" value="InterPro"/>
</dbReference>
<dbReference type="InterPro" id="IPR000719">
    <property type="entry name" value="Prot_kinase_dom"/>
</dbReference>
<sequence length="959" mass="108272">MATNKSNISSLRRQINSNMIADETGTRHFLPTIAISTILTQSAISDAVDEMGLGPENVIGLVDTIHRDGQRVFAILLSMGEQDSICKFRNHGALDSRLPLSEKEAVDIAPSFGGAFANDFQWKLLSRHLPHMMWENHHEFRDQDILPFVGKPTFLDQGAFGEIYMINVLASQQNLFPVTDGHVQVVKKIIKSQSQGQDWHRERTCLRLLNQLQHPNIIQLLGSYTHKGDHNFLFPFIDMNLKTFFASEQAFGDFENKFVFFSALRGLASALSKTHQLHLDQANHGLNLEAIGYHHDLRPKNILVSKRTFILADFGFGRIRSQADSSITPVKSTRGDYIAPECTDENEVAQDVTRAIDVWAFGCVLADVITYMMKGKQGVQDFSDRRQAPGRLKSWHDSLFYQPDGDLKAVVRIWLTGIAESARSSLYPVSSLIELAFMILQKNPAQRPTMTNICMSLSYISLKAHFEAILNELDSVMHLSSSDARLASENFWFMKNRFCAFGYVSAIDQESVKLQIPSLAEDGHDGSISTMVSLFHTLREVQHMLKTPISETNDNSKYELQGYEAQIGQCIEQLWDLLPTSKRTQAIDVWHQKILDTELPKDLDTIYQKRLKSRYMIYDIAGAMCMMKKFSLAALHPETFESRHETRMILAKDITQRHEACGHLVGLHQGKEHVVVEKLEPSKGGLNQKQGQVVLDLKAKSLSFAPKTDAFGALDCIGCLDRKGTDLENYGLVYRFPAWAVSDPSTLLQLLLSTKHQPPLEEKFKLAFALANFLKEFHTVGWLHENFNAHNVLLFSSGTAYEWQKPCIVGLHKARPDGSFWQTDGPRDSNLQDYQHPSYINTRRYQLKFDCYSLSVVLLEIGLWRALKTLLSGEKFQSMGGEEIRRSLLSLCRNQLPSKMGTKYANLTQQCMDGGLEVKNEHLSVGGDVTGKSDIRMAEIRRFADAVVEPLRNLSLAPI</sequence>
<evidence type="ECO:0000259" key="1">
    <source>
        <dbReference type="PROSITE" id="PS50011"/>
    </source>
</evidence>
<accession>A0A0B7KID5</accession>
<dbReference type="PANTHER" id="PTHR37542">
    <property type="entry name" value="HELO DOMAIN-CONTAINING PROTEIN-RELATED"/>
    <property type="match status" value="1"/>
</dbReference>
<dbReference type="SUPFAM" id="SSF56112">
    <property type="entry name" value="Protein kinase-like (PK-like)"/>
    <property type="match status" value="2"/>
</dbReference>
<dbReference type="GO" id="GO:0004672">
    <property type="term" value="F:protein kinase activity"/>
    <property type="evidence" value="ECO:0007669"/>
    <property type="project" value="InterPro"/>
</dbReference>
<dbReference type="CDD" id="cd00180">
    <property type="entry name" value="PKc"/>
    <property type="match status" value="1"/>
</dbReference>
<dbReference type="EMBL" id="CDPU01000078">
    <property type="protein sequence ID" value="CEO56904.1"/>
    <property type="molecule type" value="Genomic_DNA"/>
</dbReference>
<dbReference type="Pfam" id="PF00069">
    <property type="entry name" value="Pkinase"/>
    <property type="match status" value="1"/>
</dbReference>
<dbReference type="Gene3D" id="3.30.200.20">
    <property type="entry name" value="Phosphorylase Kinase, domain 1"/>
    <property type="match status" value="1"/>
</dbReference>
<dbReference type="AlphaFoldDB" id="A0A0B7KID5"/>
<organism evidence="2">
    <name type="scientific">Bionectria ochroleuca</name>
    <name type="common">Gliocladium roseum</name>
    <dbReference type="NCBI Taxonomy" id="29856"/>
    <lineage>
        <taxon>Eukaryota</taxon>
        <taxon>Fungi</taxon>
        <taxon>Dikarya</taxon>
        <taxon>Ascomycota</taxon>
        <taxon>Pezizomycotina</taxon>
        <taxon>Sordariomycetes</taxon>
        <taxon>Hypocreomycetidae</taxon>
        <taxon>Hypocreales</taxon>
        <taxon>Bionectriaceae</taxon>
        <taxon>Clonostachys</taxon>
    </lineage>
</organism>
<dbReference type="PROSITE" id="PS50011">
    <property type="entry name" value="PROTEIN_KINASE_DOM"/>
    <property type="match status" value="1"/>
</dbReference>
<dbReference type="Gene3D" id="1.10.510.10">
    <property type="entry name" value="Transferase(Phosphotransferase) domain 1"/>
    <property type="match status" value="2"/>
</dbReference>
<gene>
    <name evidence="2" type="ORF">BN869_000012962_1</name>
</gene>
<dbReference type="InterPro" id="IPR011009">
    <property type="entry name" value="Kinase-like_dom_sf"/>
</dbReference>
<reference evidence="2" key="1">
    <citation type="submission" date="2015-01" db="EMBL/GenBank/DDBJ databases">
        <authorList>
            <person name="Durling Mikael"/>
        </authorList>
    </citation>
    <scope>NUCLEOTIDE SEQUENCE</scope>
</reference>
<protein>
    <recommendedName>
        <fullName evidence="1">Protein kinase domain-containing protein</fullName>
    </recommendedName>
</protein>
<dbReference type="PANTHER" id="PTHR37542:SF3">
    <property type="entry name" value="PRION-INHIBITION AND PROPAGATION HELO DOMAIN-CONTAINING PROTEIN"/>
    <property type="match status" value="1"/>
</dbReference>